<feature type="region of interest" description="Disordered" evidence="2">
    <location>
        <begin position="1"/>
        <end position="62"/>
    </location>
</feature>
<dbReference type="Proteomes" id="UP000516437">
    <property type="component" value="Chromosome 4"/>
</dbReference>
<proteinExistence type="predicted"/>
<feature type="compositionally biased region" description="Low complexity" evidence="2">
    <location>
        <begin position="17"/>
        <end position="31"/>
    </location>
</feature>
<evidence type="ECO:0000313" key="4">
    <source>
        <dbReference type="Proteomes" id="UP000516437"/>
    </source>
</evidence>
<feature type="compositionally biased region" description="Basic residues" evidence="2">
    <location>
        <begin position="32"/>
        <end position="45"/>
    </location>
</feature>
<protein>
    <submittedName>
        <fullName evidence="3">Uncharacterized protein</fullName>
    </submittedName>
</protein>
<feature type="region of interest" description="Disordered" evidence="2">
    <location>
        <begin position="365"/>
        <end position="388"/>
    </location>
</feature>
<sequence length="578" mass="63452">MATSAFKSTTKRTPIGASSSSADDSGSSNRSSAHRRSRSLSRFSRRIPANGADDFDNDVPAPRGKFVNTVRGSGFPEISLDDLGIEFFDSGDRGRSGLRTSEAGTGGTGAGALSSQRRGRSVSRQSSKAVGDGRGSVCNSSAGGRVVSEANSRRRRSVSVVRCQISDSESDVDHSQYSSNRANLKSFGNGNKQMPFSHRPAVSNQGQVLRRSFSQKDLKPHDGYSSQSSVLTDDEGKDAPSSRSRIERTTAAFPSQKKAEHPVADDCNSDPYAAMQEEFITAVEEIRMGLERERVKTKKSFSGSGDCLQQNNADVLQAASSIRRNYSKILEQSEKRKQDLLAEVVLEEHRGRELSKIVKELLPDPKKTAVEKPSRARKSNDRSRMSKRLTEEAEKYIEDFICNVEDTDISSLDGERSDTSSSLGGILKPEALRGPVTSNPLPVEMDGVVLPWLHWEAGNDTTPQSCKSRAEPITPNTIWDAAQEVTSAHSASSRGSWSPGVVFGPSMNLVEDSGSNSGEPGSCYRIESCSRESRELWLDMDEYCQRQSNEDFLYERWKQQERINSGGLLLCNHMFFQL</sequence>
<dbReference type="AlphaFoldDB" id="A0A6A1VWJ7"/>
<dbReference type="PANTHER" id="PTHR34466">
    <property type="entry name" value="OS11G0129800 PROTEIN"/>
    <property type="match status" value="1"/>
</dbReference>
<evidence type="ECO:0000256" key="2">
    <source>
        <dbReference type="SAM" id="MobiDB-lite"/>
    </source>
</evidence>
<feature type="compositionally biased region" description="Low complexity" evidence="2">
    <location>
        <begin position="111"/>
        <end position="127"/>
    </location>
</feature>
<feature type="compositionally biased region" description="Basic and acidic residues" evidence="2">
    <location>
        <begin position="237"/>
        <end position="248"/>
    </location>
</feature>
<evidence type="ECO:0000256" key="1">
    <source>
        <dbReference type="SAM" id="Coils"/>
    </source>
</evidence>
<dbReference type="EMBL" id="RXIC02000022">
    <property type="protein sequence ID" value="KAB1217309.1"/>
    <property type="molecule type" value="Genomic_DNA"/>
</dbReference>
<feature type="compositionally biased region" description="Polar residues" evidence="2">
    <location>
        <begin position="1"/>
        <end position="12"/>
    </location>
</feature>
<organism evidence="3 4">
    <name type="scientific">Morella rubra</name>
    <name type="common">Chinese bayberry</name>
    <dbReference type="NCBI Taxonomy" id="262757"/>
    <lineage>
        <taxon>Eukaryota</taxon>
        <taxon>Viridiplantae</taxon>
        <taxon>Streptophyta</taxon>
        <taxon>Embryophyta</taxon>
        <taxon>Tracheophyta</taxon>
        <taxon>Spermatophyta</taxon>
        <taxon>Magnoliopsida</taxon>
        <taxon>eudicotyledons</taxon>
        <taxon>Gunneridae</taxon>
        <taxon>Pentapetalae</taxon>
        <taxon>rosids</taxon>
        <taxon>fabids</taxon>
        <taxon>Fagales</taxon>
        <taxon>Myricaceae</taxon>
        <taxon>Morella</taxon>
    </lineage>
</organism>
<reference evidence="3 4" key="1">
    <citation type="journal article" date="2019" name="Plant Biotechnol. J.">
        <title>The red bayberry genome and genetic basis of sex determination.</title>
        <authorList>
            <person name="Jia H.M."/>
            <person name="Jia H.J."/>
            <person name="Cai Q.L."/>
            <person name="Wang Y."/>
            <person name="Zhao H.B."/>
            <person name="Yang W.F."/>
            <person name="Wang G.Y."/>
            <person name="Li Y.H."/>
            <person name="Zhan D.L."/>
            <person name="Shen Y.T."/>
            <person name="Niu Q.F."/>
            <person name="Chang L."/>
            <person name="Qiu J."/>
            <person name="Zhao L."/>
            <person name="Xie H.B."/>
            <person name="Fu W.Y."/>
            <person name="Jin J."/>
            <person name="Li X.W."/>
            <person name="Jiao Y."/>
            <person name="Zhou C.C."/>
            <person name="Tu T."/>
            <person name="Chai C.Y."/>
            <person name="Gao J.L."/>
            <person name="Fan L.J."/>
            <person name="van de Weg E."/>
            <person name="Wang J.Y."/>
            <person name="Gao Z.S."/>
        </authorList>
    </citation>
    <scope>NUCLEOTIDE SEQUENCE [LARGE SCALE GENOMIC DNA]</scope>
    <source>
        <tissue evidence="3">Leaves</tissue>
    </source>
</reference>
<accession>A0A6A1VWJ7</accession>
<evidence type="ECO:0000313" key="3">
    <source>
        <dbReference type="EMBL" id="KAB1217309.1"/>
    </source>
</evidence>
<gene>
    <name evidence="3" type="ORF">CJ030_MR4G021012</name>
</gene>
<feature type="region of interest" description="Disordered" evidence="2">
    <location>
        <begin position="91"/>
        <end position="267"/>
    </location>
</feature>
<keyword evidence="1" id="KW-0175">Coiled coil</keyword>
<feature type="region of interest" description="Disordered" evidence="2">
    <location>
        <begin position="411"/>
        <end position="439"/>
    </location>
</feature>
<comment type="caution">
    <text evidence="3">The sequence shown here is derived from an EMBL/GenBank/DDBJ whole genome shotgun (WGS) entry which is preliminary data.</text>
</comment>
<dbReference type="PANTHER" id="PTHR34466:SF1">
    <property type="entry name" value="OS06G0609800 PROTEIN"/>
    <property type="match status" value="1"/>
</dbReference>
<feature type="compositionally biased region" description="Polar residues" evidence="2">
    <location>
        <begin position="175"/>
        <end position="194"/>
    </location>
</feature>
<dbReference type="OrthoDB" id="1911931at2759"/>
<name>A0A6A1VWJ7_9ROSI</name>
<feature type="coiled-coil region" evidence="1">
    <location>
        <begin position="323"/>
        <end position="350"/>
    </location>
</feature>
<keyword evidence="4" id="KW-1185">Reference proteome</keyword>